<evidence type="ECO:0000313" key="4">
    <source>
        <dbReference type="EMBL" id="KAF6511045.1"/>
    </source>
</evidence>
<evidence type="ECO:0000256" key="1">
    <source>
        <dbReference type="ARBA" id="ARBA00010211"/>
    </source>
</evidence>
<dbReference type="GO" id="GO:0018773">
    <property type="term" value="F:acetylpyruvate hydrolase activity"/>
    <property type="evidence" value="ECO:0007669"/>
    <property type="project" value="TreeGrafter"/>
</dbReference>
<keyword evidence="9" id="KW-1185">Reference proteome</keyword>
<evidence type="ECO:0000313" key="9">
    <source>
        <dbReference type="Proteomes" id="UP000773850"/>
    </source>
</evidence>
<name>A0A150MRU7_GEOSE</name>
<dbReference type="SUPFAM" id="SSF56529">
    <property type="entry name" value="FAH"/>
    <property type="match status" value="1"/>
</dbReference>
<feature type="domain" description="Fumarylacetoacetase-like C-terminal" evidence="3">
    <location>
        <begin position="2"/>
        <end position="75"/>
    </location>
</feature>
<evidence type="ECO:0000259" key="3">
    <source>
        <dbReference type="Pfam" id="PF01557"/>
    </source>
</evidence>
<dbReference type="InterPro" id="IPR036663">
    <property type="entry name" value="Fumarylacetoacetase_C_sf"/>
</dbReference>
<evidence type="ECO:0000313" key="8">
    <source>
        <dbReference type="Proteomes" id="UP000075517"/>
    </source>
</evidence>
<proteinExistence type="inferred from homology"/>
<dbReference type="EMBL" id="LQYV01000056">
    <property type="protein sequence ID" value="KYD27187.1"/>
    <property type="molecule type" value="Genomic_DNA"/>
</dbReference>
<evidence type="ECO:0000256" key="2">
    <source>
        <dbReference type="ARBA" id="ARBA00022723"/>
    </source>
</evidence>
<comment type="caution">
    <text evidence="5">The sequence shown here is derived from an EMBL/GenBank/DDBJ whole genome shotgun (WGS) entry which is preliminary data.</text>
</comment>
<evidence type="ECO:0000313" key="6">
    <source>
        <dbReference type="EMBL" id="KYD31142.1"/>
    </source>
</evidence>
<comment type="similarity">
    <text evidence="1">Belongs to the FAH family.</text>
</comment>
<dbReference type="PANTHER" id="PTHR11820:SF7">
    <property type="entry name" value="ACYLPYRUVASE FAHD1, MITOCHONDRIAL"/>
    <property type="match status" value="1"/>
</dbReference>
<dbReference type="Gene3D" id="3.90.850.10">
    <property type="entry name" value="Fumarylacetoacetase-like, C-terminal domain"/>
    <property type="match status" value="1"/>
</dbReference>
<reference evidence="4 9" key="2">
    <citation type="submission" date="2016-03" db="EMBL/GenBank/DDBJ databases">
        <title>Spore heat resistance.</title>
        <authorList>
            <person name="Boekhorst J."/>
            <person name="Berendsen E.M."/>
            <person name="Wells-Bennik M.H."/>
            <person name="Kuipers O.P."/>
        </authorList>
    </citation>
    <scope>NUCLEOTIDE SEQUENCE [LARGE SCALE GENOMIC DNA]</scope>
    <source>
        <strain evidence="4 9">GS8</strain>
    </source>
</reference>
<dbReference type="Proteomes" id="UP000075424">
    <property type="component" value="Unassembled WGS sequence"/>
</dbReference>
<dbReference type="PATRIC" id="fig|1422.17.peg.2215"/>
<dbReference type="EMBL" id="LUCS01000027">
    <property type="protein sequence ID" value="KAF6511045.1"/>
    <property type="molecule type" value="Genomic_DNA"/>
</dbReference>
<dbReference type="AlphaFoldDB" id="A0A150MRU7"/>
<protein>
    <submittedName>
        <fullName evidence="4">Fumarylacetoacetate hydrolase family protein</fullName>
    </submittedName>
</protein>
<dbReference type="GO" id="GO:0046872">
    <property type="term" value="F:metal ion binding"/>
    <property type="evidence" value="ECO:0007669"/>
    <property type="project" value="UniProtKB-KW"/>
</dbReference>
<organism evidence="5 7">
    <name type="scientific">Geobacillus stearothermophilus</name>
    <name type="common">Bacillus stearothermophilus</name>
    <dbReference type="NCBI Taxonomy" id="1422"/>
    <lineage>
        <taxon>Bacteria</taxon>
        <taxon>Bacillati</taxon>
        <taxon>Bacillota</taxon>
        <taxon>Bacilli</taxon>
        <taxon>Bacillales</taxon>
        <taxon>Anoxybacillaceae</taxon>
        <taxon>Geobacillus</taxon>
    </lineage>
</organism>
<dbReference type="Proteomes" id="UP000075517">
    <property type="component" value="Unassembled WGS sequence"/>
</dbReference>
<keyword evidence="2" id="KW-0479">Metal-binding</keyword>
<sequence>MNGEVRQRASTKQLIFSIESIIETISKGITLEPGDIIATGTPAGVGKGMNPPRFLQTGDVIEVTVEGIGMLRNKVGE</sequence>
<gene>
    <name evidence="5" type="ORF">B4109_0557</name>
    <name evidence="6" type="ORF">B4114_0605</name>
    <name evidence="4" type="ORF">GS8_1716</name>
</gene>
<dbReference type="InterPro" id="IPR011234">
    <property type="entry name" value="Fumarylacetoacetase-like_C"/>
</dbReference>
<dbReference type="PANTHER" id="PTHR11820">
    <property type="entry name" value="ACYLPYRUVASE"/>
    <property type="match status" value="1"/>
</dbReference>
<evidence type="ECO:0000313" key="7">
    <source>
        <dbReference type="Proteomes" id="UP000075424"/>
    </source>
</evidence>
<dbReference type="Proteomes" id="UP000773850">
    <property type="component" value="Unassembled WGS sequence"/>
</dbReference>
<dbReference type="Pfam" id="PF01557">
    <property type="entry name" value="FAA_hydrolase"/>
    <property type="match status" value="1"/>
</dbReference>
<keyword evidence="4" id="KW-0378">Hydrolase</keyword>
<reference evidence="7 8" key="1">
    <citation type="submission" date="2016-01" db="EMBL/GenBank/DDBJ databases">
        <title>Draft Genome Sequences of Seven Thermophilic Sporeformers Isolated from Foods.</title>
        <authorList>
            <person name="Berendsen E.M."/>
            <person name="Wells-Bennik M.H."/>
            <person name="Krawcyk A.O."/>
            <person name="De Jong A."/>
            <person name="Holsappel S."/>
            <person name="Eijlander R.T."/>
            <person name="Kuipers O.P."/>
        </authorList>
    </citation>
    <scope>NUCLEOTIDE SEQUENCE [LARGE SCALE GENOMIC DNA]</scope>
    <source>
        <strain evidence="5 7">B4109</strain>
        <strain evidence="6 8">B4114</strain>
    </source>
</reference>
<dbReference type="EMBL" id="LQYY01000152">
    <property type="protein sequence ID" value="KYD31142.1"/>
    <property type="molecule type" value="Genomic_DNA"/>
</dbReference>
<accession>A0A150MRU7</accession>
<evidence type="ECO:0000313" key="5">
    <source>
        <dbReference type="EMBL" id="KYD27187.1"/>
    </source>
</evidence>